<dbReference type="EMBL" id="GBXM01046751">
    <property type="protein sequence ID" value="JAH61826.1"/>
    <property type="molecule type" value="Transcribed_RNA"/>
</dbReference>
<accession>A0A0E9U7L6</accession>
<evidence type="ECO:0000313" key="1">
    <source>
        <dbReference type="EMBL" id="JAH61826.1"/>
    </source>
</evidence>
<proteinExistence type="predicted"/>
<name>A0A0E9U7L6_ANGAN</name>
<protein>
    <submittedName>
        <fullName evidence="1">Uncharacterized protein</fullName>
    </submittedName>
</protein>
<reference evidence="1" key="2">
    <citation type="journal article" date="2015" name="Fish Shellfish Immunol.">
        <title>Early steps in the European eel (Anguilla anguilla)-Vibrio vulnificus interaction in the gills: Role of the RtxA13 toxin.</title>
        <authorList>
            <person name="Callol A."/>
            <person name="Pajuelo D."/>
            <person name="Ebbesson L."/>
            <person name="Teles M."/>
            <person name="MacKenzie S."/>
            <person name="Amaro C."/>
        </authorList>
    </citation>
    <scope>NUCLEOTIDE SEQUENCE</scope>
</reference>
<dbReference type="AlphaFoldDB" id="A0A0E9U7L6"/>
<sequence length="29" mass="3345">MEKYISGPLTWGWVWGFIQPCECWGVTLG</sequence>
<organism evidence="1">
    <name type="scientific">Anguilla anguilla</name>
    <name type="common">European freshwater eel</name>
    <name type="synonym">Muraena anguilla</name>
    <dbReference type="NCBI Taxonomy" id="7936"/>
    <lineage>
        <taxon>Eukaryota</taxon>
        <taxon>Metazoa</taxon>
        <taxon>Chordata</taxon>
        <taxon>Craniata</taxon>
        <taxon>Vertebrata</taxon>
        <taxon>Euteleostomi</taxon>
        <taxon>Actinopterygii</taxon>
        <taxon>Neopterygii</taxon>
        <taxon>Teleostei</taxon>
        <taxon>Anguilliformes</taxon>
        <taxon>Anguillidae</taxon>
        <taxon>Anguilla</taxon>
    </lineage>
</organism>
<reference evidence="1" key="1">
    <citation type="submission" date="2014-11" db="EMBL/GenBank/DDBJ databases">
        <authorList>
            <person name="Amaro Gonzalez C."/>
        </authorList>
    </citation>
    <scope>NUCLEOTIDE SEQUENCE</scope>
</reference>